<dbReference type="InterPro" id="IPR015908">
    <property type="entry name" value="Allantoicase_dom"/>
</dbReference>
<dbReference type="InterPro" id="IPR008979">
    <property type="entry name" value="Galactose-bd-like_sf"/>
</dbReference>
<dbReference type="InterPro" id="IPR005164">
    <property type="entry name" value="Allantoicase"/>
</dbReference>
<feature type="region of interest" description="Disordered" evidence="2">
    <location>
        <begin position="261"/>
        <end position="285"/>
    </location>
</feature>
<evidence type="ECO:0000256" key="2">
    <source>
        <dbReference type="SAM" id="MobiDB-lite"/>
    </source>
</evidence>
<dbReference type="PANTHER" id="PTHR12045">
    <property type="entry name" value="ALLANTOICASE"/>
    <property type="match status" value="1"/>
</dbReference>
<dbReference type="EMBL" id="HBGZ01018428">
    <property type="protein sequence ID" value="CAD9609506.1"/>
    <property type="molecule type" value="Transcribed_RNA"/>
</dbReference>
<proteinExistence type="inferred from homology"/>
<reference evidence="4" key="1">
    <citation type="submission" date="2021-01" db="EMBL/GenBank/DDBJ databases">
        <authorList>
            <person name="Corre E."/>
            <person name="Pelletier E."/>
            <person name="Niang G."/>
            <person name="Scheremetjew M."/>
            <person name="Finn R."/>
            <person name="Kale V."/>
            <person name="Holt S."/>
            <person name="Cochrane G."/>
            <person name="Meng A."/>
            <person name="Brown T."/>
            <person name="Cohen L."/>
        </authorList>
    </citation>
    <scope>NUCLEOTIDE SEQUENCE</scope>
    <source>
        <strain evidence="4">SM1012Den-03</strain>
    </source>
</reference>
<accession>A0A7S2PPV6</accession>
<evidence type="ECO:0000259" key="3">
    <source>
        <dbReference type="Pfam" id="PF03561"/>
    </source>
</evidence>
<feature type="domain" description="Allantoicase" evidence="3">
    <location>
        <begin position="16"/>
        <end position="233"/>
    </location>
</feature>
<evidence type="ECO:0000256" key="1">
    <source>
        <dbReference type="ARBA" id="ARBA00009242"/>
    </source>
</evidence>
<dbReference type="PANTHER" id="PTHR12045:SF3">
    <property type="entry name" value="INACTIVE ALLANTOICASE-RELATED"/>
    <property type="match status" value="1"/>
</dbReference>
<comment type="similarity">
    <text evidence="1">Belongs to the allantoicase family.</text>
</comment>
<dbReference type="AlphaFoldDB" id="A0A7S2PPV6"/>
<dbReference type="SUPFAM" id="SSF49785">
    <property type="entry name" value="Galactose-binding domain-like"/>
    <property type="match status" value="2"/>
</dbReference>
<dbReference type="Pfam" id="PF03561">
    <property type="entry name" value="Allantoicase"/>
    <property type="match status" value="2"/>
</dbReference>
<feature type="compositionally biased region" description="Low complexity" evidence="2">
    <location>
        <begin position="261"/>
        <end position="272"/>
    </location>
</feature>
<sequence>MTNTKLLNLSSSANSAKILFATDEWFASAENILSPYPPTFIADLYCPEGKVMDGWETRRKRTEGHDWCVVKLGCGDDSSGPMMIESVELDTAYFTGNQTPRVSIEAMKITRNEQDCNYIGNDDYLYNWMPGAISRLASGKSFQGTGQSTDAIRRAHAACQAVALNTTKQLSGAWITILPMVELQPGYEESRYHKFQLDTNVKRKLVDIGGVTHIRLNYYPDGGVARMKIWGYPVHSSSSTLAKNSQQTSSRQNHAAIAAASTIHPHSLTSSTTPPPSSKRYHQPELSSVLHGGKGLACSNKHYGVPSNLIRTTLGVDMGDGWETARHPHRPAVITKDPVTGLQDTPLMDWAVLKLGMGGVVEKVGHSDSKGGVERIIIDTRHFKGNFPESVSIDACCCSNLSDDVVCASAAAAADNNCSSVVEWFPLLKRTALSADAEHEFLRDDGKMIVNGSRGVTHVRVSIYPDGGLSRVRIYGHPFSKKDSNEERLISHL</sequence>
<dbReference type="Gene3D" id="2.60.120.260">
    <property type="entry name" value="Galactose-binding domain-like"/>
    <property type="match status" value="2"/>
</dbReference>
<evidence type="ECO:0000313" key="4">
    <source>
        <dbReference type="EMBL" id="CAD9609506.1"/>
    </source>
</evidence>
<feature type="domain" description="Allantoicase" evidence="3">
    <location>
        <begin position="292"/>
        <end position="478"/>
    </location>
</feature>
<name>A0A7S2PPV6_9STRA</name>
<dbReference type="GO" id="GO:0000256">
    <property type="term" value="P:allantoin catabolic process"/>
    <property type="evidence" value="ECO:0007669"/>
    <property type="project" value="InterPro"/>
</dbReference>
<dbReference type="GO" id="GO:0004037">
    <property type="term" value="F:allantoicase activity"/>
    <property type="evidence" value="ECO:0007669"/>
    <property type="project" value="InterPro"/>
</dbReference>
<protein>
    <recommendedName>
        <fullName evidence="3">Allantoicase domain-containing protein</fullName>
    </recommendedName>
</protein>
<organism evidence="4">
    <name type="scientific">Skeletonema marinoi</name>
    <dbReference type="NCBI Taxonomy" id="267567"/>
    <lineage>
        <taxon>Eukaryota</taxon>
        <taxon>Sar</taxon>
        <taxon>Stramenopiles</taxon>
        <taxon>Ochrophyta</taxon>
        <taxon>Bacillariophyta</taxon>
        <taxon>Coscinodiscophyceae</taxon>
        <taxon>Thalassiosirophycidae</taxon>
        <taxon>Thalassiosirales</taxon>
        <taxon>Skeletonemataceae</taxon>
        <taxon>Skeletonema</taxon>
        <taxon>Skeletonema marinoi-dohrnii complex</taxon>
    </lineage>
</organism>
<gene>
    <name evidence="4" type="ORF">SMAR0320_LOCUS13252</name>
</gene>